<gene>
    <name evidence="1" type="ORF">METZ01_LOCUS367814</name>
</gene>
<dbReference type="SUPFAM" id="SSF53383">
    <property type="entry name" value="PLP-dependent transferases"/>
    <property type="match status" value="1"/>
</dbReference>
<name>A0A382SYB1_9ZZZZ</name>
<dbReference type="InterPro" id="IPR015424">
    <property type="entry name" value="PyrdxlP-dep_Trfase"/>
</dbReference>
<evidence type="ECO:0000313" key="1">
    <source>
        <dbReference type="EMBL" id="SVD14960.1"/>
    </source>
</evidence>
<dbReference type="GO" id="GO:0030170">
    <property type="term" value="F:pyridoxal phosphate binding"/>
    <property type="evidence" value="ECO:0007669"/>
    <property type="project" value="TreeGrafter"/>
</dbReference>
<dbReference type="InterPro" id="IPR000653">
    <property type="entry name" value="DegT/StrS_aminotransferase"/>
</dbReference>
<dbReference type="PANTHER" id="PTHR30244">
    <property type="entry name" value="TRANSAMINASE"/>
    <property type="match status" value="1"/>
</dbReference>
<dbReference type="PANTHER" id="PTHR30244:SF34">
    <property type="entry name" value="DTDP-4-AMINO-4,6-DIDEOXYGALACTOSE TRANSAMINASE"/>
    <property type="match status" value="1"/>
</dbReference>
<dbReference type="Gene3D" id="3.90.1150.10">
    <property type="entry name" value="Aspartate Aminotransferase, domain 1"/>
    <property type="match status" value="1"/>
</dbReference>
<feature type="non-terminal residue" evidence="1">
    <location>
        <position position="1"/>
    </location>
</feature>
<dbReference type="AlphaFoldDB" id="A0A382SYB1"/>
<accession>A0A382SYB1</accession>
<dbReference type="InterPro" id="IPR015422">
    <property type="entry name" value="PyrdxlP-dep_Trfase_small"/>
</dbReference>
<protein>
    <recommendedName>
        <fullName evidence="2">UDP-4-amino-4, 6-dideoxy-N-acetyl-beta-L-altrosamine transaminase</fullName>
    </recommendedName>
</protein>
<proteinExistence type="predicted"/>
<organism evidence="1">
    <name type="scientific">marine metagenome</name>
    <dbReference type="NCBI Taxonomy" id="408172"/>
    <lineage>
        <taxon>unclassified sequences</taxon>
        <taxon>metagenomes</taxon>
        <taxon>ecological metagenomes</taxon>
    </lineage>
</organism>
<dbReference type="GO" id="GO:0008483">
    <property type="term" value="F:transaminase activity"/>
    <property type="evidence" value="ECO:0007669"/>
    <property type="project" value="TreeGrafter"/>
</dbReference>
<evidence type="ECO:0008006" key="2">
    <source>
        <dbReference type="Google" id="ProtNLM"/>
    </source>
</evidence>
<sequence length="95" mass="11176">TDPGHAWHLYVLRFHVTGLRDEAHLLLKERGIHTQIHYVPVYRHPYYEQRFGKIRLPGAESFYESCLSIPLFPKMNDSEQDRVVEALEDFAVKVP</sequence>
<dbReference type="Pfam" id="PF01041">
    <property type="entry name" value="DegT_DnrJ_EryC1"/>
    <property type="match status" value="1"/>
</dbReference>
<dbReference type="EMBL" id="UINC01132562">
    <property type="protein sequence ID" value="SVD14960.1"/>
    <property type="molecule type" value="Genomic_DNA"/>
</dbReference>
<reference evidence="1" key="1">
    <citation type="submission" date="2018-05" db="EMBL/GenBank/DDBJ databases">
        <authorList>
            <person name="Lanie J.A."/>
            <person name="Ng W.-L."/>
            <person name="Kazmierczak K.M."/>
            <person name="Andrzejewski T.M."/>
            <person name="Davidsen T.M."/>
            <person name="Wayne K.J."/>
            <person name="Tettelin H."/>
            <person name="Glass J.I."/>
            <person name="Rusch D."/>
            <person name="Podicherti R."/>
            <person name="Tsui H.-C.T."/>
            <person name="Winkler M.E."/>
        </authorList>
    </citation>
    <scope>NUCLEOTIDE SEQUENCE</scope>
</reference>
<dbReference type="GO" id="GO:0000271">
    <property type="term" value="P:polysaccharide biosynthetic process"/>
    <property type="evidence" value="ECO:0007669"/>
    <property type="project" value="TreeGrafter"/>
</dbReference>